<comment type="caution">
    <text evidence="2">The sequence shown here is derived from an EMBL/GenBank/DDBJ whole genome shotgun (WGS) entry which is preliminary data.</text>
</comment>
<dbReference type="Proteomes" id="UP000054172">
    <property type="component" value="Unassembled WGS sequence"/>
</dbReference>
<dbReference type="STRING" id="1702214.AL399_07565"/>
<dbReference type="SUPFAM" id="SSF102735">
    <property type="entry name" value="Trigger factor ribosome-binding domain"/>
    <property type="match status" value="1"/>
</dbReference>
<reference evidence="2" key="1">
    <citation type="submission" date="2015-08" db="EMBL/GenBank/DDBJ databases">
        <title>Candidatus Bacteriodes Periocalifornicus.</title>
        <authorList>
            <person name="McLean J.S."/>
            <person name="Kelley S."/>
        </authorList>
    </citation>
    <scope>NUCLEOTIDE SEQUENCE [LARGE SCALE GENOMIC DNA]</scope>
    <source>
        <strain evidence="2">12B</strain>
    </source>
</reference>
<gene>
    <name evidence="2" type="ORF">AL399_07565</name>
</gene>
<dbReference type="PATRIC" id="fig|1702214.3.peg.1256"/>
<proteinExistence type="predicted"/>
<dbReference type="InterPro" id="IPR008881">
    <property type="entry name" value="Trigger_fac_ribosome-bd_bac"/>
</dbReference>
<accession>A0A0Q4B3B5</accession>
<name>A0A0Q4B3B5_9BACT</name>
<dbReference type="Pfam" id="PF05697">
    <property type="entry name" value="Trigger_N"/>
    <property type="match status" value="1"/>
</dbReference>
<dbReference type="Gene3D" id="3.30.70.1050">
    <property type="entry name" value="Trigger factor ribosome-binding domain"/>
    <property type="match status" value="1"/>
</dbReference>
<evidence type="ECO:0000313" key="3">
    <source>
        <dbReference type="Proteomes" id="UP000054172"/>
    </source>
</evidence>
<feature type="domain" description="Trigger factor ribosome-binding bacterial" evidence="1">
    <location>
        <begin position="1"/>
        <end position="146"/>
    </location>
</feature>
<protein>
    <recommendedName>
        <fullName evidence="1">Trigger factor ribosome-binding bacterial domain-containing protein</fullName>
    </recommendedName>
</protein>
<keyword evidence="3" id="KW-1185">Reference proteome</keyword>
<evidence type="ECO:0000313" key="2">
    <source>
        <dbReference type="EMBL" id="KQM08386.1"/>
    </source>
</evidence>
<dbReference type="GO" id="GO:0006457">
    <property type="term" value="P:protein folding"/>
    <property type="evidence" value="ECO:0007669"/>
    <property type="project" value="InterPro"/>
</dbReference>
<dbReference type="EMBL" id="LIIK01000041">
    <property type="protein sequence ID" value="KQM08386.1"/>
    <property type="molecule type" value="Genomic_DNA"/>
</dbReference>
<dbReference type="GO" id="GO:0015031">
    <property type="term" value="P:protein transport"/>
    <property type="evidence" value="ECO:0007669"/>
    <property type="project" value="InterPro"/>
</dbReference>
<dbReference type="InterPro" id="IPR036611">
    <property type="entry name" value="Trigger_fac_ribosome-bd_sf"/>
</dbReference>
<evidence type="ECO:0000259" key="1">
    <source>
        <dbReference type="Pfam" id="PF05697"/>
    </source>
</evidence>
<dbReference type="AlphaFoldDB" id="A0A0Q4B3B5"/>
<organism evidence="2 3">
    <name type="scientific">Candidatus [Bacteroides] periocalifornicus</name>
    <dbReference type="NCBI Taxonomy" id="1702214"/>
    <lineage>
        <taxon>Bacteria</taxon>
        <taxon>Pseudomonadati</taxon>
        <taxon>Bacteroidota</taxon>
    </lineage>
</organism>
<sequence length="467" mass="53265">MNITQSELEPHVATFRVEIAHDDYWEEYDKQLRAQRKTLTIRGFRPGHVPLPMAKRLVGERVLSDVIQKRLDEALGTYLKENGIVTFTSFLGNADQPPFDPQAEGDYVFILDAGVLPELNVDLSNEQIPLYVAKPTQEELDAELDRERKRAVSQDAVDEKTEYVVLDVVCEKVGEKVPPKGNCREFIDLTDNNAGAREQLLGKRKDDGAQLDYDAIVKLLGDKEKLAHFYENLGITAEEAKDFHIFATLGEIAHHELAELTPEFYENRVDPDFGQEKLPEDLGALRHLYDEQTADESTYGYEMLQATRCFDILSDKWDFTLSEGFRRRLLGDSEEQTPERLERFGSQVKHEGLVLRLMERWKEGDFDTPEMRRVGRAISRGVIGQLLTERGLPYMGRYSLRFMLGLVQIFGNGGQLSESFERGREAALASLAALRMAKVTTHEVTMTECNAQIKALREEMEAERSKR</sequence>